<name>A0A6F9D710_9ASCI</name>
<keyword evidence="4" id="KW-0833">Ubl conjugation pathway</keyword>
<dbReference type="SUPFAM" id="SSF102712">
    <property type="entry name" value="JAB1/MPN domain"/>
    <property type="match status" value="1"/>
</dbReference>
<evidence type="ECO:0000256" key="8">
    <source>
        <dbReference type="SAM" id="Coils"/>
    </source>
</evidence>
<dbReference type="SMART" id="SM00232">
    <property type="entry name" value="JAB_MPN"/>
    <property type="match status" value="1"/>
</dbReference>
<dbReference type="AlphaFoldDB" id="A0A6F9D710"/>
<feature type="domain" description="MPN" evidence="9">
    <location>
        <begin position="7"/>
        <end position="153"/>
    </location>
</feature>
<keyword evidence="6" id="KW-0862">Zinc</keyword>
<evidence type="ECO:0000256" key="2">
    <source>
        <dbReference type="ARBA" id="ARBA00022670"/>
    </source>
</evidence>
<evidence type="ECO:0000313" key="10">
    <source>
        <dbReference type="EMBL" id="CAB3226151.1"/>
    </source>
</evidence>
<keyword evidence="2" id="KW-0645">Protease</keyword>
<dbReference type="CDD" id="cd08068">
    <property type="entry name" value="MPN_BRCC36"/>
    <property type="match status" value="1"/>
</dbReference>
<dbReference type="PROSITE" id="PS50249">
    <property type="entry name" value="MPN"/>
    <property type="match status" value="1"/>
</dbReference>
<protein>
    <submittedName>
        <fullName evidence="10">Lys-63-specific deubiquitinase BRCC36</fullName>
    </submittedName>
</protein>
<sequence>MGSVAFVRLNCDAYLTCLMHALSNETEEVMGLCIGEMIEKISGCEINISAVLLLRRMDKRKDRVEISVEQLSNASSYAEELAIKSGKNLRIVGWYHSHPHITVWPSHVDVQTQAMYQMMDETFVGLIFSCFNENKANLHQTVEMICFQSLTSMDDSSQYQRLEVPMYLERTQCLSEANLQTLTSLPKTLMHEECEAYDAVIKSCGNCILTKLHNASVHTQSVCNITETVISPLLQILEQTHTNHKLKIKEVEAENEELRKMLAELEASSITENKAS</sequence>
<dbReference type="GO" id="GO:0070552">
    <property type="term" value="C:BRISC complex"/>
    <property type="evidence" value="ECO:0007669"/>
    <property type="project" value="InterPro"/>
</dbReference>
<dbReference type="GO" id="GO:0008237">
    <property type="term" value="F:metallopeptidase activity"/>
    <property type="evidence" value="ECO:0007669"/>
    <property type="project" value="UniProtKB-KW"/>
</dbReference>
<dbReference type="GO" id="GO:0006508">
    <property type="term" value="P:proteolysis"/>
    <property type="evidence" value="ECO:0007669"/>
    <property type="project" value="UniProtKB-KW"/>
</dbReference>
<dbReference type="InterPro" id="IPR037518">
    <property type="entry name" value="MPN"/>
</dbReference>
<evidence type="ECO:0000256" key="3">
    <source>
        <dbReference type="ARBA" id="ARBA00022723"/>
    </source>
</evidence>
<dbReference type="EMBL" id="LR783382">
    <property type="protein sequence ID" value="CAB3226151.1"/>
    <property type="molecule type" value="mRNA"/>
</dbReference>
<dbReference type="PANTHER" id="PTHR10410">
    <property type="entry name" value="EUKARYOTIC TRANSLATION INITIATION FACTOR 3 -RELATED"/>
    <property type="match status" value="1"/>
</dbReference>
<dbReference type="Gene3D" id="3.40.140.10">
    <property type="entry name" value="Cytidine Deaminase, domain 2"/>
    <property type="match status" value="1"/>
</dbReference>
<dbReference type="GO" id="GO:0046872">
    <property type="term" value="F:metal ion binding"/>
    <property type="evidence" value="ECO:0007669"/>
    <property type="project" value="UniProtKB-KW"/>
</dbReference>
<dbReference type="Pfam" id="PF18110">
    <property type="entry name" value="BRCC36_C"/>
    <property type="match status" value="1"/>
</dbReference>
<comment type="similarity">
    <text evidence="1">Belongs to the peptidase M67A family. BRCC36 subfamily.</text>
</comment>
<evidence type="ECO:0000256" key="6">
    <source>
        <dbReference type="ARBA" id="ARBA00022833"/>
    </source>
</evidence>
<reference evidence="10" key="1">
    <citation type="submission" date="2020-04" db="EMBL/GenBank/DDBJ databases">
        <authorList>
            <person name="Neveu A P."/>
        </authorList>
    </citation>
    <scope>NUCLEOTIDE SEQUENCE</scope>
    <source>
        <tissue evidence="10">Whole embryo</tissue>
    </source>
</reference>
<dbReference type="GO" id="GO:0070536">
    <property type="term" value="P:protein K63-linked deubiquitination"/>
    <property type="evidence" value="ECO:0007669"/>
    <property type="project" value="InterPro"/>
</dbReference>
<dbReference type="GO" id="GO:0006281">
    <property type="term" value="P:DNA repair"/>
    <property type="evidence" value="ECO:0007669"/>
    <property type="project" value="InterPro"/>
</dbReference>
<dbReference type="GO" id="GO:0070531">
    <property type="term" value="C:BRCA1-A complex"/>
    <property type="evidence" value="ECO:0007669"/>
    <property type="project" value="InterPro"/>
</dbReference>
<dbReference type="Pfam" id="PF01398">
    <property type="entry name" value="JAB"/>
    <property type="match status" value="1"/>
</dbReference>
<dbReference type="InterPro" id="IPR040749">
    <property type="entry name" value="BRCC36_C"/>
</dbReference>
<keyword evidence="7" id="KW-0482">Metalloprotease</keyword>
<evidence type="ECO:0000259" key="9">
    <source>
        <dbReference type="PROSITE" id="PS50249"/>
    </source>
</evidence>
<keyword evidence="8" id="KW-0175">Coiled coil</keyword>
<gene>
    <name evidence="10" type="primary">Brcc3</name>
</gene>
<dbReference type="InterPro" id="IPR000555">
    <property type="entry name" value="JAMM/MPN+_dom"/>
</dbReference>
<accession>A0A6F9D710</accession>
<keyword evidence="3" id="KW-0479">Metal-binding</keyword>
<evidence type="ECO:0000256" key="4">
    <source>
        <dbReference type="ARBA" id="ARBA00022786"/>
    </source>
</evidence>
<proteinExistence type="evidence at transcript level"/>
<dbReference type="InterPro" id="IPR050242">
    <property type="entry name" value="JAMM_MPN+_peptidase_M67A"/>
</dbReference>
<evidence type="ECO:0000256" key="5">
    <source>
        <dbReference type="ARBA" id="ARBA00022801"/>
    </source>
</evidence>
<evidence type="ECO:0000256" key="7">
    <source>
        <dbReference type="ARBA" id="ARBA00023049"/>
    </source>
</evidence>
<organism evidence="10">
    <name type="scientific">Phallusia mammillata</name>
    <dbReference type="NCBI Taxonomy" id="59560"/>
    <lineage>
        <taxon>Eukaryota</taxon>
        <taxon>Metazoa</taxon>
        <taxon>Chordata</taxon>
        <taxon>Tunicata</taxon>
        <taxon>Ascidiacea</taxon>
        <taxon>Phlebobranchia</taxon>
        <taxon>Ascidiidae</taxon>
        <taxon>Phallusia</taxon>
    </lineage>
</organism>
<evidence type="ECO:0000256" key="1">
    <source>
        <dbReference type="ARBA" id="ARBA00008021"/>
    </source>
</evidence>
<keyword evidence="5" id="KW-0378">Hydrolase</keyword>
<dbReference type="GO" id="GO:0004843">
    <property type="term" value="F:cysteine-type deubiquitinase activity"/>
    <property type="evidence" value="ECO:0007669"/>
    <property type="project" value="InterPro"/>
</dbReference>
<dbReference type="InterPro" id="IPR033860">
    <property type="entry name" value="MPN_BRCC36"/>
</dbReference>
<feature type="coiled-coil region" evidence="8">
    <location>
        <begin position="234"/>
        <end position="268"/>
    </location>
</feature>